<protein>
    <submittedName>
        <fullName evidence="1">Uncharacterized protein</fullName>
    </submittedName>
</protein>
<proteinExistence type="predicted"/>
<comment type="caution">
    <text evidence="1">The sequence shown here is derived from an EMBL/GenBank/DDBJ whole genome shotgun (WGS) entry which is preliminary data.</text>
</comment>
<reference evidence="1" key="1">
    <citation type="journal article" date="2015" name="Nature">
        <title>Complex archaea that bridge the gap between prokaryotes and eukaryotes.</title>
        <authorList>
            <person name="Spang A."/>
            <person name="Saw J.H."/>
            <person name="Jorgensen S.L."/>
            <person name="Zaremba-Niedzwiedzka K."/>
            <person name="Martijn J."/>
            <person name="Lind A.E."/>
            <person name="van Eijk R."/>
            <person name="Schleper C."/>
            <person name="Guy L."/>
            <person name="Ettema T.J."/>
        </authorList>
    </citation>
    <scope>NUCLEOTIDE SEQUENCE</scope>
</reference>
<name>A0A0F9HTX7_9ZZZZ</name>
<dbReference type="AlphaFoldDB" id="A0A0F9HTX7"/>
<accession>A0A0F9HTX7</accession>
<dbReference type="EMBL" id="LAZR01014131">
    <property type="protein sequence ID" value="KKM18846.1"/>
    <property type="molecule type" value="Genomic_DNA"/>
</dbReference>
<gene>
    <name evidence="1" type="ORF">LCGC14_1661570</name>
</gene>
<sequence>MIHSKKGNLTYRKPISDINKSFPDGFKNLSFRILPDRVKSQIILHKITEMGTSEFRDICSLLNFTPNDIQQEKRQLREYQTTLNLKIKNAPPQPKKRTKRIKQQEFDTLKPQNNIFTKSLDKEYSRIFPLLVQMIEKIYHVKELQKIYSENGRIAFNLETVMENDLRTLHNSWKELALELRSKKKLDSATIQEKQSKIKKLKSYIVAYANRVYTPLIDEYDNIRHEANAKLEPFFFNVVDSINEKMEKIRIKHPSHMKEFYFDDGFELHAIVNRKPPSKYPVKVLRFTDLSTELKRKVIQILKTQL</sequence>
<evidence type="ECO:0000313" key="1">
    <source>
        <dbReference type="EMBL" id="KKM18846.1"/>
    </source>
</evidence>
<organism evidence="1">
    <name type="scientific">marine sediment metagenome</name>
    <dbReference type="NCBI Taxonomy" id="412755"/>
    <lineage>
        <taxon>unclassified sequences</taxon>
        <taxon>metagenomes</taxon>
        <taxon>ecological metagenomes</taxon>
    </lineage>
</organism>